<dbReference type="AlphaFoldDB" id="A6HJ33"/>
<gene>
    <name evidence="2" type="ORF">rCG_34113</name>
</gene>
<evidence type="ECO:0000256" key="1">
    <source>
        <dbReference type="SAM" id="MobiDB-lite"/>
    </source>
</evidence>
<feature type="compositionally biased region" description="Polar residues" evidence="1">
    <location>
        <begin position="76"/>
        <end position="102"/>
    </location>
</feature>
<sequence>MTRWRSGENVTWTPMTLCWRRTRRWTWSMGCCSTSCARGTVWSYRAPKAQAGPFLSQEEESTPTKPPLSAPREAQGRQTLLGPSTLSDSFSMPLPSSCSEAA</sequence>
<protein>
    <submittedName>
        <fullName evidence="2">RCG34113, isoform CRA_b</fullName>
    </submittedName>
</protein>
<evidence type="ECO:0000313" key="2">
    <source>
        <dbReference type="EMBL" id="EDM06039.1"/>
    </source>
</evidence>
<evidence type="ECO:0000313" key="3">
    <source>
        <dbReference type="Proteomes" id="UP000234681"/>
    </source>
</evidence>
<dbReference type="EMBL" id="CH473948">
    <property type="protein sequence ID" value="EDM06039.1"/>
    <property type="molecule type" value="Genomic_DNA"/>
</dbReference>
<feature type="region of interest" description="Disordered" evidence="1">
    <location>
        <begin position="51"/>
        <end position="102"/>
    </location>
</feature>
<proteinExistence type="predicted"/>
<name>A6HJ33_RAT</name>
<organism evidence="2 3">
    <name type="scientific">Rattus norvegicus</name>
    <name type="common">Rat</name>
    <dbReference type="NCBI Taxonomy" id="10116"/>
    <lineage>
        <taxon>Eukaryota</taxon>
        <taxon>Metazoa</taxon>
        <taxon>Chordata</taxon>
        <taxon>Craniata</taxon>
        <taxon>Vertebrata</taxon>
        <taxon>Euteleostomi</taxon>
        <taxon>Mammalia</taxon>
        <taxon>Eutheria</taxon>
        <taxon>Euarchontoglires</taxon>
        <taxon>Glires</taxon>
        <taxon>Rodentia</taxon>
        <taxon>Myomorpha</taxon>
        <taxon>Muroidea</taxon>
        <taxon>Muridae</taxon>
        <taxon>Murinae</taxon>
        <taxon>Rattus</taxon>
    </lineage>
</organism>
<dbReference type="Proteomes" id="UP000234681">
    <property type="component" value="Chromosome 10"/>
</dbReference>
<accession>A6HJ33</accession>
<reference evidence="2 3" key="1">
    <citation type="submission" date="2005-07" db="EMBL/GenBank/DDBJ databases">
        <authorList>
            <person name="Mural R.J."/>
            <person name="Li P.W."/>
            <person name="Adams M.D."/>
            <person name="Amanatides P.G."/>
            <person name="Baden-Tillson H."/>
            <person name="Barnstead M."/>
            <person name="Chin S.H."/>
            <person name="Dew I."/>
            <person name="Evans C.A."/>
            <person name="Ferriera S."/>
            <person name="Flanigan M."/>
            <person name="Fosler C."/>
            <person name="Glodek A."/>
            <person name="Gu Z."/>
            <person name="Holt R.A."/>
            <person name="Jennings D."/>
            <person name="Kraft C.L."/>
            <person name="Lu F."/>
            <person name="Nguyen T."/>
            <person name="Nusskern D.R."/>
            <person name="Pfannkoch C.M."/>
            <person name="Sitter C."/>
            <person name="Sutton G.G."/>
            <person name="Venter J.C."/>
            <person name="Wang Z."/>
            <person name="Woodage T."/>
            <person name="Zheng X.H."/>
            <person name="Zhong F."/>
        </authorList>
    </citation>
    <scope>NUCLEOTIDE SEQUENCE [LARGE SCALE GENOMIC DNA]</scope>
    <source>
        <strain>BN</strain>
        <strain evidence="3">Sprague-Dawley</strain>
    </source>
</reference>